<feature type="domain" description="Phosphatidic acid phosphatase type 2/haloperoxidase" evidence="2">
    <location>
        <begin position="153"/>
        <end position="283"/>
    </location>
</feature>
<dbReference type="AlphaFoldDB" id="A0A2K9LTM8"/>
<feature type="transmembrane region" description="Helical" evidence="1">
    <location>
        <begin position="82"/>
        <end position="105"/>
    </location>
</feature>
<organism evidence="3 4">
    <name type="scientific">Spiroplasma monobiae MQ-1</name>
    <dbReference type="NCBI Taxonomy" id="1336748"/>
    <lineage>
        <taxon>Bacteria</taxon>
        <taxon>Bacillati</taxon>
        <taxon>Mycoplasmatota</taxon>
        <taxon>Mollicutes</taxon>
        <taxon>Entomoplasmatales</taxon>
        <taxon>Spiroplasmataceae</taxon>
        <taxon>Spiroplasma</taxon>
    </lineage>
</organism>
<dbReference type="Proteomes" id="UP000234790">
    <property type="component" value="Chromosome"/>
</dbReference>
<feature type="transmembrane region" description="Helical" evidence="1">
    <location>
        <begin position="264"/>
        <end position="285"/>
    </location>
</feature>
<evidence type="ECO:0000256" key="1">
    <source>
        <dbReference type="SAM" id="Phobius"/>
    </source>
</evidence>
<dbReference type="RefSeq" id="WP_101780479.1">
    <property type="nucleotide sequence ID" value="NZ_CP025543.1"/>
</dbReference>
<dbReference type="Gene3D" id="1.20.144.10">
    <property type="entry name" value="Phosphatidic acid phosphatase type 2/haloperoxidase"/>
    <property type="match status" value="1"/>
</dbReference>
<feature type="transmembrane region" description="Helical" evidence="1">
    <location>
        <begin position="48"/>
        <end position="70"/>
    </location>
</feature>
<evidence type="ECO:0000259" key="2">
    <source>
        <dbReference type="SMART" id="SM00014"/>
    </source>
</evidence>
<evidence type="ECO:0000313" key="4">
    <source>
        <dbReference type="Proteomes" id="UP000234790"/>
    </source>
</evidence>
<feature type="transmembrane region" description="Helical" evidence="1">
    <location>
        <begin position="240"/>
        <end position="258"/>
    </location>
</feature>
<accession>A0A2K9LTM8</accession>
<protein>
    <recommendedName>
        <fullName evidence="2">Phosphatidic acid phosphatase type 2/haloperoxidase domain-containing protein</fullName>
    </recommendedName>
</protein>
<feature type="transmembrane region" description="Helical" evidence="1">
    <location>
        <begin position="152"/>
        <end position="176"/>
    </location>
</feature>
<dbReference type="Pfam" id="PF01569">
    <property type="entry name" value="PAP2"/>
    <property type="match status" value="1"/>
</dbReference>
<dbReference type="KEGG" id="smoo:SMONO_v1c01770"/>
<feature type="transmembrane region" description="Helical" evidence="1">
    <location>
        <begin position="9"/>
        <end position="28"/>
    </location>
</feature>
<dbReference type="SMART" id="SM00014">
    <property type="entry name" value="acidPPc"/>
    <property type="match status" value="1"/>
</dbReference>
<sequence length="297" mass="34717">MFLNKKKNYIWIAILIVFLAYFISIALFDFKIAQLIGSDFKNNWFSIFFDKFGSCLIIFPLFIITNSFVLKMITNYKSNKSIKVIIMILFSFIYVTISILSIFLFEKNDNTNLYITFISVTTFLLMLHVFFINYFSIKLILKEDLEFINKMFYYSCVSLAFLIISWTNVTLFKYIFGRNRPEAVLEEGANFQYVFQINFNRLGKQSTSFPSGHTMSAGQIIIFTYFINLKNPKNNKLIKGILIILVAILTLNVATSRMLMQKHFLTDVSLSMFLVIVYYLVTPIITEKIQKRIIKNG</sequence>
<dbReference type="InterPro" id="IPR000326">
    <property type="entry name" value="PAP2/HPO"/>
</dbReference>
<keyword evidence="1" id="KW-0812">Transmembrane</keyword>
<dbReference type="SUPFAM" id="SSF48317">
    <property type="entry name" value="Acid phosphatase/Vanadium-dependent haloperoxidase"/>
    <property type="match status" value="1"/>
</dbReference>
<proteinExistence type="predicted"/>
<gene>
    <name evidence="3" type="ORF">SMONO_v1c01770</name>
</gene>
<dbReference type="EMBL" id="CP025543">
    <property type="protein sequence ID" value="AUM62428.1"/>
    <property type="molecule type" value="Genomic_DNA"/>
</dbReference>
<feature type="transmembrane region" description="Helical" evidence="1">
    <location>
        <begin position="111"/>
        <end position="131"/>
    </location>
</feature>
<keyword evidence="4" id="KW-1185">Reference proteome</keyword>
<dbReference type="OrthoDB" id="401048at2"/>
<evidence type="ECO:0000313" key="3">
    <source>
        <dbReference type="EMBL" id="AUM62428.1"/>
    </source>
</evidence>
<dbReference type="InterPro" id="IPR036938">
    <property type="entry name" value="PAP2/HPO_sf"/>
</dbReference>
<keyword evidence="1" id="KW-0472">Membrane</keyword>
<feature type="transmembrane region" description="Helical" evidence="1">
    <location>
        <begin position="209"/>
        <end position="228"/>
    </location>
</feature>
<name>A0A2K9LTM8_SPISQ</name>
<dbReference type="CDD" id="cd01610">
    <property type="entry name" value="PAP2_like"/>
    <property type="match status" value="1"/>
</dbReference>
<reference evidence="3 4" key="1">
    <citation type="submission" date="2017-12" db="EMBL/GenBank/DDBJ databases">
        <title>Complete genome sequence of Spiroplasma monobiae MQ-1 (ATCC 33825).</title>
        <authorList>
            <person name="Tsai Y.-M."/>
            <person name="Lo W.-S."/>
            <person name="Wu P.-S."/>
            <person name="Cho S.-T."/>
            <person name="Kuo C.-H."/>
        </authorList>
    </citation>
    <scope>NUCLEOTIDE SEQUENCE [LARGE SCALE GENOMIC DNA]</scope>
    <source>
        <strain evidence="3 4">MQ-1</strain>
    </source>
</reference>
<keyword evidence="1" id="KW-1133">Transmembrane helix</keyword>